<evidence type="ECO:0000313" key="4">
    <source>
        <dbReference type="Proteomes" id="UP000469708"/>
    </source>
</evidence>
<organism evidence="2 3">
    <name type="scientific">Escherichia coli</name>
    <dbReference type="NCBI Taxonomy" id="562"/>
    <lineage>
        <taxon>Bacteria</taxon>
        <taxon>Pseudomonadati</taxon>
        <taxon>Pseudomonadota</taxon>
        <taxon>Gammaproteobacteria</taxon>
        <taxon>Enterobacterales</taxon>
        <taxon>Enterobacteriaceae</taxon>
        <taxon>Escherichia</taxon>
    </lineage>
</organism>
<dbReference type="EMBL" id="VHKY01000068">
    <property type="protein sequence ID" value="TZE39606.1"/>
    <property type="molecule type" value="Genomic_DNA"/>
</dbReference>
<dbReference type="EMBL" id="JAAGYI010000154">
    <property type="protein sequence ID" value="NEM88806.1"/>
    <property type="molecule type" value="Genomic_DNA"/>
</dbReference>
<gene>
    <name evidence="2" type="ORF">FKO60_27110</name>
    <name evidence="1" type="ORF">G3V95_25785</name>
</gene>
<reference evidence="2 3" key="1">
    <citation type="submission" date="2019-06" db="EMBL/GenBank/DDBJ databases">
        <title>The presence and diversity of blaCTX-M among Escherichia coli from urban wastewater and feedlot cattle, in Alberta, Canada.</title>
        <authorList>
            <person name="Cormier A.C."/>
            <person name="Chalmer G."/>
            <person name="Cook S.R."/>
            <person name="Zaheer R."/>
            <person name="Hannon S.J."/>
            <person name="Booker C.W."/>
            <person name="Read R."/>
            <person name="Gow S.P."/>
            <person name="Mcallister T.A."/>
            <person name="Boerlin P."/>
        </authorList>
    </citation>
    <scope>NUCLEOTIDE SEQUENCE [LARGE SCALE GENOMIC DNA]</scope>
    <source>
        <strain evidence="2 3">347</strain>
    </source>
</reference>
<accession>A0A2R9W2X6</accession>
<name>A0A2R9W2X6_ECOLX</name>
<proteinExistence type="predicted"/>
<dbReference type="AlphaFoldDB" id="A0A2R9W2X6"/>
<dbReference type="GeneID" id="86861336"/>
<dbReference type="Proteomes" id="UP000469708">
    <property type="component" value="Unassembled WGS sequence"/>
</dbReference>
<comment type="caution">
    <text evidence="2">The sequence shown here is derived from an EMBL/GenBank/DDBJ whole genome shotgun (WGS) entry which is preliminary data.</text>
</comment>
<dbReference type="Proteomes" id="UP000324120">
    <property type="component" value="Unassembled WGS sequence"/>
</dbReference>
<protein>
    <submittedName>
        <fullName evidence="2">Uncharacterized protein</fullName>
    </submittedName>
</protein>
<evidence type="ECO:0000313" key="2">
    <source>
        <dbReference type="EMBL" id="TZE39606.1"/>
    </source>
</evidence>
<evidence type="ECO:0000313" key="3">
    <source>
        <dbReference type="Proteomes" id="UP000324120"/>
    </source>
</evidence>
<dbReference type="RefSeq" id="WP_001205027.1">
    <property type="nucleotide sequence ID" value="NZ_BFJT01000018.1"/>
</dbReference>
<sequence>MRDKFIDAIHSCLKIQLTFYSKEDNATITRLTAPMDFGPSRRAHDKSDRFHFWDYESDKKSHVLSLQPEAIVSLVVIPQNFHPQEFVSWTPNWFIARDWGQYS</sequence>
<evidence type="ECO:0000313" key="1">
    <source>
        <dbReference type="EMBL" id="NEM88806.1"/>
    </source>
</evidence>
<reference evidence="1 4" key="2">
    <citation type="submission" date="2020-02" db="EMBL/GenBank/DDBJ databases">
        <authorList>
            <person name="Subbiah M."/>
            <person name="Call D."/>
        </authorList>
    </citation>
    <scope>NUCLEOTIDE SEQUENCE [LARGE SCALE GENOMIC DNA]</scope>
    <source>
        <strain evidence="1 4">8375wC2</strain>
    </source>
</reference>